<accession>A0A0U1NJ99</accession>
<name>A0A0U1NJ99_9RHOB</name>
<dbReference type="Pfam" id="PF11102">
    <property type="entry name" value="YjbF"/>
    <property type="match status" value="1"/>
</dbReference>
<evidence type="ECO:0008006" key="3">
    <source>
        <dbReference type="Google" id="ProtNLM"/>
    </source>
</evidence>
<reference evidence="1 2" key="1">
    <citation type="submission" date="2015-04" db="EMBL/GenBank/DDBJ databases">
        <authorList>
            <person name="Syromyatnikov M.Y."/>
            <person name="Popov V.N."/>
        </authorList>
    </citation>
    <scope>NUCLEOTIDE SEQUENCE [LARGE SCALE GENOMIC DNA]</scope>
    <source>
        <strain evidence="1 2">CECT 5292</strain>
    </source>
</reference>
<organism evidence="1 2">
    <name type="scientific">Nereida ignava</name>
    <dbReference type="NCBI Taxonomy" id="282199"/>
    <lineage>
        <taxon>Bacteria</taxon>
        <taxon>Pseudomonadati</taxon>
        <taxon>Pseudomonadota</taxon>
        <taxon>Alphaproteobacteria</taxon>
        <taxon>Rhodobacterales</taxon>
        <taxon>Roseobacteraceae</taxon>
        <taxon>Nereida</taxon>
    </lineage>
</organism>
<sequence length="225" mass="24664">MMRAIVGASLLLSTACSSGGSNGQLWKLASEQLRDGRAGSNQQVSKAEISRAQIDALDLAIIRIEAPDQKLRTLALANRARGNRVSYLTPSKRQITLKGGLVVATQGFGFDLLPMQVESNDPIAFPLPPNRWPEAISRTYFTPGRGPDGQSWNVRCSYSAGDMVRITLAELNYTTRQMIETCEGGGAGFRNLYFVDERTGLAWQSRQWAGPDQGYLNVEVLEPLD</sequence>
<dbReference type="EMBL" id="CVQV01000004">
    <property type="protein sequence ID" value="CRK74802.1"/>
    <property type="molecule type" value="Genomic_DNA"/>
</dbReference>
<dbReference type="Gene3D" id="2.40.360.10">
    <property type="entry name" value="YmcC-like"/>
    <property type="match status" value="1"/>
</dbReference>
<proteinExistence type="predicted"/>
<dbReference type="InterPro" id="IPR021308">
    <property type="entry name" value="GfcB"/>
</dbReference>
<protein>
    <recommendedName>
        <fullName evidence="3">Group 4 capsule protein B homolog</fullName>
    </recommendedName>
</protein>
<dbReference type="STRING" id="282199.GCA_001049735_00840"/>
<dbReference type="InterPro" id="IPR023373">
    <property type="entry name" value="YmcC_sf"/>
</dbReference>
<gene>
    <name evidence="1" type="ORF">NIG5292_00840</name>
</gene>
<dbReference type="AlphaFoldDB" id="A0A0U1NJ99"/>
<evidence type="ECO:0000313" key="2">
    <source>
        <dbReference type="Proteomes" id="UP000048949"/>
    </source>
</evidence>
<keyword evidence="2" id="KW-1185">Reference proteome</keyword>
<dbReference type="OrthoDB" id="6237231at2"/>
<evidence type="ECO:0000313" key="1">
    <source>
        <dbReference type="EMBL" id="CRK74802.1"/>
    </source>
</evidence>
<dbReference type="PROSITE" id="PS51257">
    <property type="entry name" value="PROKAR_LIPOPROTEIN"/>
    <property type="match status" value="1"/>
</dbReference>
<dbReference type="Proteomes" id="UP000048949">
    <property type="component" value="Unassembled WGS sequence"/>
</dbReference>
<dbReference type="RefSeq" id="WP_048598235.1">
    <property type="nucleotide sequence ID" value="NZ_CBFHGK010000010.1"/>
</dbReference>
<dbReference type="SUPFAM" id="SSF159270">
    <property type="entry name" value="YmcC-like"/>
    <property type="match status" value="1"/>
</dbReference>